<feature type="compositionally biased region" description="Low complexity" evidence="1">
    <location>
        <begin position="236"/>
        <end position="245"/>
    </location>
</feature>
<feature type="compositionally biased region" description="Low complexity" evidence="1">
    <location>
        <begin position="868"/>
        <end position="879"/>
    </location>
</feature>
<protein>
    <submittedName>
        <fullName evidence="2">Uncharacterized protein</fullName>
    </submittedName>
</protein>
<feature type="compositionally biased region" description="Basic and acidic residues" evidence="1">
    <location>
        <begin position="305"/>
        <end position="314"/>
    </location>
</feature>
<evidence type="ECO:0000313" key="2">
    <source>
        <dbReference type="EMBL" id="KAL2830193.1"/>
    </source>
</evidence>
<feature type="compositionally biased region" description="Pro residues" evidence="1">
    <location>
        <begin position="637"/>
        <end position="657"/>
    </location>
</feature>
<name>A0ABR4IQY6_9EURO</name>
<proteinExistence type="predicted"/>
<evidence type="ECO:0000256" key="1">
    <source>
        <dbReference type="SAM" id="MobiDB-lite"/>
    </source>
</evidence>
<reference evidence="2 3" key="1">
    <citation type="submission" date="2024-07" db="EMBL/GenBank/DDBJ databases">
        <title>Section-level genome sequencing and comparative genomics of Aspergillus sections Usti and Cavernicolus.</title>
        <authorList>
            <consortium name="Lawrence Berkeley National Laboratory"/>
            <person name="Nybo J.L."/>
            <person name="Vesth T.C."/>
            <person name="Theobald S."/>
            <person name="Frisvad J.C."/>
            <person name="Larsen T.O."/>
            <person name="Kjaerboelling I."/>
            <person name="Rothschild-Mancinelli K."/>
            <person name="Lyhne E.K."/>
            <person name="Kogle M.E."/>
            <person name="Barry K."/>
            <person name="Clum A."/>
            <person name="Na H."/>
            <person name="Ledsgaard L."/>
            <person name="Lin J."/>
            <person name="Lipzen A."/>
            <person name="Kuo A."/>
            <person name="Riley R."/>
            <person name="Mondo S."/>
            <person name="LaButti K."/>
            <person name="Haridas S."/>
            <person name="Pangalinan J."/>
            <person name="Salamov A.A."/>
            <person name="Simmons B.A."/>
            <person name="Magnuson J.K."/>
            <person name="Chen J."/>
            <person name="Drula E."/>
            <person name="Henrissat B."/>
            <person name="Wiebenga A."/>
            <person name="Lubbers R.J."/>
            <person name="Gomes A.C."/>
            <person name="Makela M.R."/>
            <person name="Stajich J."/>
            <person name="Grigoriev I.V."/>
            <person name="Mortensen U.H."/>
            <person name="De vries R.P."/>
            <person name="Baker S.E."/>
            <person name="Andersen M.R."/>
        </authorList>
    </citation>
    <scope>NUCLEOTIDE SEQUENCE [LARGE SCALE GENOMIC DNA]</scope>
    <source>
        <strain evidence="2 3">CBS 600.67</strain>
    </source>
</reference>
<feature type="compositionally biased region" description="Polar residues" evidence="1">
    <location>
        <begin position="402"/>
        <end position="413"/>
    </location>
</feature>
<organism evidence="2 3">
    <name type="scientific">Aspergillus cavernicola</name>
    <dbReference type="NCBI Taxonomy" id="176166"/>
    <lineage>
        <taxon>Eukaryota</taxon>
        <taxon>Fungi</taxon>
        <taxon>Dikarya</taxon>
        <taxon>Ascomycota</taxon>
        <taxon>Pezizomycotina</taxon>
        <taxon>Eurotiomycetes</taxon>
        <taxon>Eurotiomycetidae</taxon>
        <taxon>Eurotiales</taxon>
        <taxon>Aspergillaceae</taxon>
        <taxon>Aspergillus</taxon>
        <taxon>Aspergillus subgen. Nidulantes</taxon>
    </lineage>
</organism>
<feature type="region of interest" description="Disordered" evidence="1">
    <location>
        <begin position="126"/>
        <end position="198"/>
    </location>
</feature>
<comment type="caution">
    <text evidence="2">The sequence shown here is derived from an EMBL/GenBank/DDBJ whole genome shotgun (WGS) entry which is preliminary data.</text>
</comment>
<feature type="compositionally biased region" description="Basic and acidic residues" evidence="1">
    <location>
        <begin position="886"/>
        <end position="897"/>
    </location>
</feature>
<gene>
    <name evidence="2" type="ORF">BDW59DRAFT_22006</name>
</gene>
<feature type="compositionally biased region" description="Polar residues" evidence="1">
    <location>
        <begin position="594"/>
        <end position="605"/>
    </location>
</feature>
<feature type="compositionally biased region" description="Basic and acidic residues" evidence="1">
    <location>
        <begin position="787"/>
        <end position="799"/>
    </location>
</feature>
<feature type="compositionally biased region" description="Basic and acidic residues" evidence="1">
    <location>
        <begin position="414"/>
        <end position="426"/>
    </location>
</feature>
<feature type="compositionally biased region" description="Polar residues" evidence="1">
    <location>
        <begin position="150"/>
        <end position="165"/>
    </location>
</feature>
<accession>A0ABR4IQY6</accession>
<feature type="compositionally biased region" description="Basic and acidic residues" evidence="1">
    <location>
        <begin position="908"/>
        <end position="925"/>
    </location>
</feature>
<dbReference type="EMBL" id="JBFXLS010000013">
    <property type="protein sequence ID" value="KAL2830193.1"/>
    <property type="molecule type" value="Genomic_DNA"/>
</dbReference>
<feature type="compositionally biased region" description="Polar residues" evidence="1">
    <location>
        <begin position="363"/>
        <end position="381"/>
    </location>
</feature>
<dbReference type="Proteomes" id="UP001610335">
    <property type="component" value="Unassembled WGS sequence"/>
</dbReference>
<feature type="region of interest" description="Disordered" evidence="1">
    <location>
        <begin position="855"/>
        <end position="925"/>
    </location>
</feature>
<feature type="region of interest" description="Disordered" evidence="1">
    <location>
        <begin position="220"/>
        <end position="433"/>
    </location>
</feature>
<feature type="compositionally biased region" description="Low complexity" evidence="1">
    <location>
        <begin position="321"/>
        <end position="338"/>
    </location>
</feature>
<feature type="compositionally biased region" description="Basic and acidic residues" evidence="1">
    <location>
        <begin position="557"/>
        <end position="578"/>
    </location>
</feature>
<feature type="compositionally biased region" description="Pro residues" evidence="1">
    <location>
        <begin position="463"/>
        <end position="476"/>
    </location>
</feature>
<evidence type="ECO:0000313" key="3">
    <source>
        <dbReference type="Proteomes" id="UP001610335"/>
    </source>
</evidence>
<keyword evidence="3" id="KW-1185">Reference proteome</keyword>
<feature type="compositionally biased region" description="Low complexity" evidence="1">
    <location>
        <begin position="514"/>
        <end position="531"/>
    </location>
</feature>
<feature type="compositionally biased region" description="Basic and acidic residues" evidence="1">
    <location>
        <begin position="695"/>
        <end position="717"/>
    </location>
</feature>
<feature type="region of interest" description="Disordered" evidence="1">
    <location>
        <begin position="463"/>
        <end position="800"/>
    </location>
</feature>
<sequence>MQAYNDSEVLLVAPGPAVPMYRPSSQPSKRTNYTMSALAPKYQQYLSMADDIQSPDTFTTRPNNENATEVVRFFQTHTASQENTQSTGAREMIKAGQRRLRLALRNKKTTELKSKADDASRQLAALHQGGGFPRSQQRRAVPVQKKRAGSITSTSKSVSNLSFKSNSKRDVETIGQPWLENPLETRDAPGSKGSSQLSSLDLHDLASFVEATVNFSSHFDDPNSPPYLPPTEHSSKTTAPTTSTPQHVPQFDAPPVSITSAPGNPKTGDTGRKGSNELPASLPINFPTQSNTPIDKHNSTGQLLEKPKPREDFRTGPARLTPPGSSASSKSSSTPTTPVLKLFPDTMPPRVSSRGALRIPTVRSPNPHRSISPTPGSQRTTAIAAVFESKNRDLKNPPNGLPNIQETASNTLNKKQDTSGHAELERYSSPSTVVSLDPEVTQVENDLLPSSLTPDAIDAFPIPAPIRPLPSAPQPVPQIRGFGEHRSAINRHTAQVDSRGSDPEPRVSTPPYISVSTPSGPGNGNSSLHGGDSSYSRVVTSARDPVAIQYTTAETAESEKPRRGSLGKNERSREDKVRSVIMRDLAASRHPKGSNKSQITETQPSEVPRGGSSLSHRGDDSRLNTHRQYQRKVSPGPQSPPPMSPPPSNPPRQPPPARRYCTSPAGSMATITTENYEKAPRPVSNRNARVYRQSAVREVEPNHERAVTNLDFHDRFETPLPSSDDEGPSGDFYWNPSQQKASGRRQRPKPAPIIIDEPTSRGRSLKKHQVSSDAMPPTPQSHRRRGPEKAPHAHDHHNYDSYNYHVPEPKANPSLEGRIEHLERQNKILQAALLAALDVGVKQDLSSLLGASATSLSTNITPPLTGRSFSSTTNASSVSEAPSAAQDRRPRNDKAPYRPDSWMASTESFRKSNYESDDSAETREFEEMIDEFDIDWLSDHSGVVG</sequence>